<sequence length="287" mass="32827">MTASPCGPLRLLLHRTWTLLVICCILLVLLLLVVMGDEALAISHRHPTVTPDKTLALVVAKSRREDTSWAHRVMPHWRPYIYTSDQEPGFADLPANKGRESMAYLTHIIDNYDDLADITVFMHGGDSQWHNDVRDLDSPSLLRSLNLRTVERLGYANLRCHHRPGCPVAVRPFDPDMASDHNIVYRNFTSIYVNLFRVPLDQIPTEIGGVCCGQFAVTRERIRGRPKEDYMRMRDWAITTELDNFAVGSVFEMLWHIVFLEAPVACPDTQQCYCELYDLCNEEPDNS</sequence>
<organism evidence="2 3">
    <name type="scientific">Aspergillus indologenus CBS 114.80</name>
    <dbReference type="NCBI Taxonomy" id="1450541"/>
    <lineage>
        <taxon>Eukaryota</taxon>
        <taxon>Fungi</taxon>
        <taxon>Dikarya</taxon>
        <taxon>Ascomycota</taxon>
        <taxon>Pezizomycotina</taxon>
        <taxon>Eurotiomycetes</taxon>
        <taxon>Eurotiomycetidae</taxon>
        <taxon>Eurotiales</taxon>
        <taxon>Aspergillaceae</taxon>
        <taxon>Aspergillus</taxon>
        <taxon>Aspergillus subgen. Circumdati</taxon>
    </lineage>
</organism>
<name>A0A2V5IPL8_9EURO</name>
<reference evidence="2 3" key="1">
    <citation type="submission" date="2018-02" db="EMBL/GenBank/DDBJ databases">
        <title>The genomes of Aspergillus section Nigri reveals drivers in fungal speciation.</title>
        <authorList>
            <consortium name="DOE Joint Genome Institute"/>
            <person name="Vesth T.C."/>
            <person name="Nybo J."/>
            <person name="Theobald S."/>
            <person name="Brandl J."/>
            <person name="Frisvad J.C."/>
            <person name="Nielsen K.F."/>
            <person name="Lyhne E.K."/>
            <person name="Kogle M.E."/>
            <person name="Kuo A."/>
            <person name="Riley R."/>
            <person name="Clum A."/>
            <person name="Nolan M."/>
            <person name="Lipzen A."/>
            <person name="Salamov A."/>
            <person name="Henrissat B."/>
            <person name="Wiebenga A."/>
            <person name="De vries R.P."/>
            <person name="Grigoriev I.V."/>
            <person name="Mortensen U.H."/>
            <person name="Andersen M.R."/>
            <person name="Baker S.E."/>
        </authorList>
    </citation>
    <scope>NUCLEOTIDE SEQUENCE [LARGE SCALE GENOMIC DNA]</scope>
    <source>
        <strain evidence="2 3">CBS 114.80</strain>
    </source>
</reference>
<dbReference type="AlphaFoldDB" id="A0A2V5IPL8"/>
<evidence type="ECO:0000313" key="3">
    <source>
        <dbReference type="Proteomes" id="UP000248817"/>
    </source>
</evidence>
<keyword evidence="1" id="KW-0472">Membrane</keyword>
<keyword evidence="3" id="KW-1185">Reference proteome</keyword>
<dbReference type="PANTHER" id="PTHR37490:SF2">
    <property type="match status" value="1"/>
</dbReference>
<keyword evidence="1" id="KW-1133">Transmembrane helix</keyword>
<protein>
    <submittedName>
        <fullName evidence="2">Uncharacterized protein</fullName>
    </submittedName>
</protein>
<evidence type="ECO:0000313" key="2">
    <source>
        <dbReference type="EMBL" id="PYI36003.1"/>
    </source>
</evidence>
<dbReference type="InterPro" id="IPR021838">
    <property type="entry name" value="DUF3431"/>
</dbReference>
<dbReference type="PANTHER" id="PTHR37490">
    <property type="entry name" value="EXPRESSED PROTEIN"/>
    <property type="match status" value="1"/>
</dbReference>
<dbReference type="Pfam" id="PF11913">
    <property type="entry name" value="DUF3431"/>
    <property type="match status" value="1"/>
</dbReference>
<feature type="transmembrane region" description="Helical" evidence="1">
    <location>
        <begin position="17"/>
        <end position="35"/>
    </location>
</feature>
<accession>A0A2V5IPL8</accession>
<keyword evidence="1" id="KW-0812">Transmembrane</keyword>
<gene>
    <name evidence="2" type="ORF">BP00DRAFT_442015</name>
</gene>
<proteinExistence type="predicted"/>
<dbReference type="EMBL" id="KZ825466">
    <property type="protein sequence ID" value="PYI36003.1"/>
    <property type="molecule type" value="Genomic_DNA"/>
</dbReference>
<dbReference type="Proteomes" id="UP000248817">
    <property type="component" value="Unassembled WGS sequence"/>
</dbReference>
<evidence type="ECO:0000256" key="1">
    <source>
        <dbReference type="SAM" id="Phobius"/>
    </source>
</evidence>